<evidence type="ECO:0000256" key="6">
    <source>
        <dbReference type="ARBA" id="ARBA00035023"/>
    </source>
</evidence>
<dbReference type="SMART" id="SM01150">
    <property type="entry name" value="DUF1338"/>
    <property type="match status" value="1"/>
</dbReference>
<dbReference type="Proteomes" id="UP001300692">
    <property type="component" value="Unassembled WGS sequence"/>
</dbReference>
<keyword evidence="4" id="KW-0408">Iron</keyword>
<dbReference type="Pfam" id="PF07063">
    <property type="entry name" value="HGLS"/>
    <property type="match status" value="2"/>
</dbReference>
<keyword evidence="3" id="KW-0560">Oxidoreductase</keyword>
<keyword evidence="2" id="KW-0223">Dioxygenase</keyword>
<sequence>MSYKEVIAKCWSDYVDKTPSAAKIHEILEGRGEHIVNDHIAFRTFGHPKVNTDKLAAVFVDLGYKESGEYYFEAKKLRAKHYEHPDTDAPRIFISELILEEFSEGLQKTIDGLCMSVEKGKINFPSRPWGFPSYKTYQKLLEESEYAAWTYVFGFCANHFTIFINHLKNIHSLEEMNELLIKEGFPMNVSGGMIKGSPDQLLEQSSILADKQAVRFQEGTYEIPSCYYEFARRYPSKDGELFTGFIAKSADKIFESTHSR</sequence>
<evidence type="ECO:0000256" key="1">
    <source>
        <dbReference type="ARBA" id="ARBA00001954"/>
    </source>
</evidence>
<evidence type="ECO:0000256" key="5">
    <source>
        <dbReference type="ARBA" id="ARBA00035013"/>
    </source>
</evidence>
<comment type="cofactor">
    <cofactor evidence="1">
        <name>Fe(2+)</name>
        <dbReference type="ChEBI" id="CHEBI:29033"/>
    </cofactor>
</comment>
<dbReference type="RefSeq" id="WP_264138550.1">
    <property type="nucleotide sequence ID" value="NZ_JAOYOD010000001.1"/>
</dbReference>
<evidence type="ECO:0000256" key="4">
    <source>
        <dbReference type="ARBA" id="ARBA00023004"/>
    </source>
</evidence>
<dbReference type="EC" id="1.13.11.93" evidence="6"/>
<name>A0ABT3CVL0_9BACT</name>
<dbReference type="Gene3D" id="3.10.180.50">
    <property type="match status" value="1"/>
</dbReference>
<organism evidence="8 9">
    <name type="scientific">Reichenbachiella ulvae</name>
    <dbReference type="NCBI Taxonomy" id="2980104"/>
    <lineage>
        <taxon>Bacteria</taxon>
        <taxon>Pseudomonadati</taxon>
        <taxon>Bacteroidota</taxon>
        <taxon>Cytophagia</taxon>
        <taxon>Cytophagales</taxon>
        <taxon>Reichenbachiellaceae</taxon>
        <taxon>Reichenbachiella</taxon>
    </lineage>
</organism>
<protein>
    <recommendedName>
        <fullName evidence="6">2-oxoadipate dioxygenase/decarboxylase</fullName>
        <ecNumber evidence="6">1.13.11.93</ecNumber>
    </recommendedName>
    <alternativeName>
        <fullName evidence="7">2-hydroxyglutarate synthase</fullName>
    </alternativeName>
</protein>
<evidence type="ECO:0000313" key="9">
    <source>
        <dbReference type="Proteomes" id="UP001300692"/>
    </source>
</evidence>
<gene>
    <name evidence="8" type="ORF">N7U62_13695</name>
</gene>
<dbReference type="PANTHER" id="PTHR31136">
    <property type="entry name" value="DUF1338 DOMAIN-CONTAINING PROTEIN"/>
    <property type="match status" value="1"/>
</dbReference>
<dbReference type="EMBL" id="JAOYOD010000001">
    <property type="protein sequence ID" value="MCV9387730.1"/>
    <property type="molecule type" value="Genomic_DNA"/>
</dbReference>
<evidence type="ECO:0000256" key="2">
    <source>
        <dbReference type="ARBA" id="ARBA00022964"/>
    </source>
</evidence>
<accession>A0ABT3CVL0</accession>
<dbReference type="InterPro" id="IPR009770">
    <property type="entry name" value="HGLS"/>
</dbReference>
<comment type="caution">
    <text evidence="8">The sequence shown here is derived from an EMBL/GenBank/DDBJ whole genome shotgun (WGS) entry which is preliminary data.</text>
</comment>
<keyword evidence="9" id="KW-1185">Reference proteome</keyword>
<evidence type="ECO:0000313" key="8">
    <source>
        <dbReference type="EMBL" id="MCV9387730.1"/>
    </source>
</evidence>
<reference evidence="8 9" key="1">
    <citation type="submission" date="2022-10" db="EMBL/GenBank/DDBJ databases">
        <title>Comparative genomics and taxonomic characterization of three novel marine species of genus Reichenbachiella exhibiting antioxidant and polysaccharide degradation activities.</title>
        <authorList>
            <person name="Muhammad N."/>
            <person name="Lee Y.-J."/>
            <person name="Ko J."/>
            <person name="Kim S.-G."/>
        </authorList>
    </citation>
    <scope>NUCLEOTIDE SEQUENCE [LARGE SCALE GENOMIC DNA]</scope>
    <source>
        <strain evidence="8 9">ABR2-5</strain>
    </source>
</reference>
<evidence type="ECO:0000256" key="7">
    <source>
        <dbReference type="ARBA" id="ARBA00035045"/>
    </source>
</evidence>
<proteinExistence type="inferred from homology"/>
<dbReference type="PANTHER" id="PTHR31136:SF5">
    <property type="entry name" value="2-OXOADIPATE DIOXYGENASE_DECARBOXYLASE, CHLOROPLASTIC"/>
    <property type="match status" value="1"/>
</dbReference>
<dbReference type="CDD" id="cd16350">
    <property type="entry name" value="VOC_like"/>
    <property type="match status" value="1"/>
</dbReference>
<evidence type="ECO:0000256" key="3">
    <source>
        <dbReference type="ARBA" id="ARBA00023002"/>
    </source>
</evidence>
<comment type="similarity">
    <text evidence="5">Belongs to the 2-oxoadipate dioxygenase/decarboxylase family.</text>
</comment>